<protein>
    <submittedName>
        <fullName evidence="5">SDR family NAD(P)-dependent oxidoreductase</fullName>
    </submittedName>
</protein>
<comment type="similarity">
    <text evidence="2 4">Belongs to the short-chain dehydrogenases/reductases (SDR) family.</text>
</comment>
<dbReference type="PRINTS" id="PR00080">
    <property type="entry name" value="SDRFAMILY"/>
</dbReference>
<evidence type="ECO:0000256" key="3">
    <source>
        <dbReference type="ARBA" id="ARBA00023002"/>
    </source>
</evidence>
<dbReference type="EMBL" id="JADINB010000125">
    <property type="protein sequence ID" value="MBO8429375.1"/>
    <property type="molecule type" value="Genomic_DNA"/>
</dbReference>
<reference evidence="5" key="1">
    <citation type="submission" date="2020-10" db="EMBL/GenBank/DDBJ databases">
        <authorList>
            <person name="Gilroy R."/>
        </authorList>
    </citation>
    <scope>NUCLEOTIDE SEQUENCE</scope>
    <source>
        <strain evidence="5">15467</strain>
    </source>
</reference>
<sequence>MEQKREKMAVALVTGASSGIGFYYAQELSRRGYNVLMVSNQEKELSEKAMIISQNTGAMHLDADTLENCAGKEKWVSTFYADLSKQEAAHQLFDFCNGKGLEVEILVNNAGIFIFNDITDCSMQRIDLILKLHVYTVTMLCRLFGEKMAERGHGYILNMSSLASHTPFPGISLYSATKSYLRNMSMALRLELKEKGVNVLTVSPGAVATDLYSLPRNLQRLGVRIKVIYRPEKLAQKALDKLFKGRREFVPGFVNRFFKPLYALMPDNVRLWIRKKTASFKK</sequence>
<dbReference type="PRINTS" id="PR00081">
    <property type="entry name" value="GDHRDH"/>
</dbReference>
<comment type="subcellular location">
    <subcellularLocation>
        <location evidence="1">Endoplasmic reticulum</location>
    </subcellularLocation>
</comment>
<keyword evidence="3" id="KW-0560">Oxidoreductase</keyword>
<comment type="caution">
    <text evidence="5">The sequence shown here is derived from an EMBL/GenBank/DDBJ whole genome shotgun (WGS) entry which is preliminary data.</text>
</comment>
<dbReference type="Pfam" id="PF00106">
    <property type="entry name" value="adh_short"/>
    <property type="match status" value="1"/>
</dbReference>
<proteinExistence type="inferred from homology"/>
<dbReference type="InterPro" id="IPR020904">
    <property type="entry name" value="Sc_DH/Rdtase_CS"/>
</dbReference>
<accession>A0A9D9DML3</accession>
<dbReference type="PIRSF" id="PIRSF000126">
    <property type="entry name" value="11-beta-HSD1"/>
    <property type="match status" value="1"/>
</dbReference>
<evidence type="ECO:0000256" key="1">
    <source>
        <dbReference type="ARBA" id="ARBA00004240"/>
    </source>
</evidence>
<dbReference type="InterPro" id="IPR036291">
    <property type="entry name" value="NAD(P)-bd_dom_sf"/>
</dbReference>
<dbReference type="PANTHER" id="PTHR43899">
    <property type="entry name" value="RH59310P"/>
    <property type="match status" value="1"/>
</dbReference>
<evidence type="ECO:0000256" key="4">
    <source>
        <dbReference type="RuleBase" id="RU000363"/>
    </source>
</evidence>
<dbReference type="Proteomes" id="UP000823635">
    <property type="component" value="Unassembled WGS sequence"/>
</dbReference>
<dbReference type="AlphaFoldDB" id="A0A9D9DML3"/>
<dbReference type="GO" id="GO:0016491">
    <property type="term" value="F:oxidoreductase activity"/>
    <property type="evidence" value="ECO:0007669"/>
    <property type="project" value="UniProtKB-KW"/>
</dbReference>
<gene>
    <name evidence="5" type="ORF">IAC68_05555</name>
</gene>
<dbReference type="Gene3D" id="3.40.50.720">
    <property type="entry name" value="NAD(P)-binding Rossmann-like Domain"/>
    <property type="match status" value="1"/>
</dbReference>
<dbReference type="PANTHER" id="PTHR43899:SF13">
    <property type="entry name" value="RH59310P"/>
    <property type="match status" value="1"/>
</dbReference>
<reference evidence="5" key="2">
    <citation type="journal article" date="2021" name="PeerJ">
        <title>Extensive microbial diversity within the chicken gut microbiome revealed by metagenomics and culture.</title>
        <authorList>
            <person name="Gilroy R."/>
            <person name="Ravi A."/>
            <person name="Getino M."/>
            <person name="Pursley I."/>
            <person name="Horton D.L."/>
            <person name="Alikhan N.F."/>
            <person name="Baker D."/>
            <person name="Gharbi K."/>
            <person name="Hall N."/>
            <person name="Watson M."/>
            <person name="Adriaenssens E.M."/>
            <person name="Foster-Nyarko E."/>
            <person name="Jarju S."/>
            <person name="Secka A."/>
            <person name="Antonio M."/>
            <person name="Oren A."/>
            <person name="Chaudhuri R.R."/>
            <person name="La Ragione R."/>
            <person name="Hildebrand F."/>
            <person name="Pallen M.J."/>
        </authorList>
    </citation>
    <scope>NUCLEOTIDE SEQUENCE</scope>
    <source>
        <strain evidence="5">15467</strain>
    </source>
</reference>
<dbReference type="InterPro" id="IPR051019">
    <property type="entry name" value="VLCFA-Steroid_DH"/>
</dbReference>
<organism evidence="5 6">
    <name type="scientific">Candidatus Egerieousia excrementavium</name>
    <dbReference type="NCBI Taxonomy" id="2840778"/>
    <lineage>
        <taxon>Bacteria</taxon>
        <taxon>Pseudomonadati</taxon>
        <taxon>Bacteroidota</taxon>
        <taxon>Bacteroidia</taxon>
        <taxon>Bacteroidales</taxon>
        <taxon>Candidatus Egerieousia</taxon>
    </lineage>
</organism>
<dbReference type="InterPro" id="IPR002347">
    <property type="entry name" value="SDR_fam"/>
</dbReference>
<name>A0A9D9DML3_9BACT</name>
<dbReference type="SUPFAM" id="SSF51735">
    <property type="entry name" value="NAD(P)-binding Rossmann-fold domains"/>
    <property type="match status" value="1"/>
</dbReference>
<dbReference type="CDD" id="cd05233">
    <property type="entry name" value="SDR_c"/>
    <property type="match status" value="1"/>
</dbReference>
<evidence type="ECO:0000256" key="2">
    <source>
        <dbReference type="ARBA" id="ARBA00006484"/>
    </source>
</evidence>
<dbReference type="PROSITE" id="PS00061">
    <property type="entry name" value="ADH_SHORT"/>
    <property type="match status" value="1"/>
</dbReference>
<evidence type="ECO:0000313" key="5">
    <source>
        <dbReference type="EMBL" id="MBO8429375.1"/>
    </source>
</evidence>
<evidence type="ECO:0000313" key="6">
    <source>
        <dbReference type="Proteomes" id="UP000823635"/>
    </source>
</evidence>